<dbReference type="RefSeq" id="WP_182124198.1">
    <property type="nucleotide sequence ID" value="NZ_JACGLS010000001.1"/>
</dbReference>
<protein>
    <submittedName>
        <fullName evidence="1">DUF1456 family protein</fullName>
    </submittedName>
</protein>
<dbReference type="Proteomes" id="UP000563906">
    <property type="component" value="Unassembled WGS sequence"/>
</dbReference>
<dbReference type="Pfam" id="PF07308">
    <property type="entry name" value="DUF1456"/>
    <property type="match status" value="1"/>
</dbReference>
<name>A0A839ANG2_9FLAO</name>
<evidence type="ECO:0000313" key="1">
    <source>
        <dbReference type="EMBL" id="MBA6155714.1"/>
    </source>
</evidence>
<gene>
    <name evidence="1" type="ORF">H3Z83_04140</name>
</gene>
<sequence length="79" mass="9220">MGLTNNDVFKKLRVAHKLRDTDIIDICKLVDFKVTKSELGAIFRKEDHPKYMECGDQFLRNFLNGLIIQLRGPMPKKEK</sequence>
<dbReference type="AlphaFoldDB" id="A0A839ANG2"/>
<comment type="caution">
    <text evidence="1">The sequence shown here is derived from an EMBL/GenBank/DDBJ whole genome shotgun (WGS) entry which is preliminary data.</text>
</comment>
<reference evidence="1 2" key="1">
    <citation type="submission" date="2020-07" db="EMBL/GenBank/DDBJ databases">
        <title>Bacterium isolated from marine sediment.</title>
        <authorList>
            <person name="Shang D."/>
            <person name="Du Z.-J."/>
        </authorList>
    </citation>
    <scope>NUCLEOTIDE SEQUENCE [LARGE SCALE GENOMIC DNA]</scope>
    <source>
        <strain evidence="1 2">S7007</strain>
    </source>
</reference>
<proteinExistence type="predicted"/>
<keyword evidence="2" id="KW-1185">Reference proteome</keyword>
<accession>A0A839ANG2</accession>
<dbReference type="PANTHER" id="PTHR37805:SF1">
    <property type="entry name" value="CYTOPLASMIC PROTEIN"/>
    <property type="match status" value="1"/>
</dbReference>
<organism evidence="1 2">
    <name type="scientific">Tenacibaculum pelagium</name>
    <dbReference type="NCBI Taxonomy" id="2759527"/>
    <lineage>
        <taxon>Bacteria</taxon>
        <taxon>Pseudomonadati</taxon>
        <taxon>Bacteroidota</taxon>
        <taxon>Flavobacteriia</taxon>
        <taxon>Flavobacteriales</taxon>
        <taxon>Flavobacteriaceae</taxon>
        <taxon>Tenacibaculum</taxon>
    </lineage>
</organism>
<evidence type="ECO:0000313" key="2">
    <source>
        <dbReference type="Proteomes" id="UP000563906"/>
    </source>
</evidence>
<dbReference type="EMBL" id="JACGLS010000001">
    <property type="protein sequence ID" value="MBA6155714.1"/>
    <property type="molecule type" value="Genomic_DNA"/>
</dbReference>
<dbReference type="PANTHER" id="PTHR37805">
    <property type="entry name" value="CYTOPLASMIC PROTEIN-RELATED"/>
    <property type="match status" value="1"/>
</dbReference>
<dbReference type="InterPro" id="IPR009921">
    <property type="entry name" value="YehS-like"/>
</dbReference>